<sequence length="52" mass="5963">MVVVPSIERVKMPAYLFKGLKQQTINRPAYFILYGFQSPSEDMESKNVPGEQ</sequence>
<evidence type="ECO:0000313" key="1">
    <source>
        <dbReference type="EMBL" id="QHR91668.1"/>
    </source>
</evidence>
<proteinExistence type="predicted"/>
<dbReference type="AlphaFoldDB" id="A0A6B9XU80"/>
<reference evidence="1" key="1">
    <citation type="submission" date="2019-03" db="EMBL/GenBank/DDBJ databases">
        <title>Largest Complete Mitochondrial Genome of a Gymnosperm, Sitka Spruce (Picea sitchensis), Indicates Complex Physical Structure.</title>
        <authorList>
            <person name="Jackman S.D."/>
            <person name="Coombe L."/>
            <person name="Warren R."/>
            <person name="Kirk H."/>
            <person name="Trinh E."/>
            <person name="McLeod T."/>
            <person name="Pleasance S."/>
            <person name="Pandoh P."/>
            <person name="Zhao Y."/>
            <person name="Coope R."/>
            <person name="Bousquet J."/>
            <person name="Bohlmann J.C."/>
            <person name="Jones S.J.M."/>
            <person name="Birol I."/>
        </authorList>
    </citation>
    <scope>NUCLEOTIDE SEQUENCE</scope>
    <source>
        <strain evidence="1">Q903</strain>
    </source>
</reference>
<geneLocation type="mitochondrion" evidence="1"/>
<dbReference type="EMBL" id="MK697702">
    <property type="protein sequence ID" value="QHR91668.1"/>
    <property type="molecule type" value="Genomic_DNA"/>
</dbReference>
<organism evidence="1">
    <name type="scientific">Picea sitchensis</name>
    <name type="common">Sitka spruce</name>
    <name type="synonym">Pinus sitchensis</name>
    <dbReference type="NCBI Taxonomy" id="3332"/>
    <lineage>
        <taxon>Eukaryota</taxon>
        <taxon>Viridiplantae</taxon>
        <taxon>Streptophyta</taxon>
        <taxon>Embryophyta</taxon>
        <taxon>Tracheophyta</taxon>
        <taxon>Spermatophyta</taxon>
        <taxon>Pinopsida</taxon>
        <taxon>Pinidae</taxon>
        <taxon>Conifers I</taxon>
        <taxon>Pinales</taxon>
        <taxon>Pinaceae</taxon>
        <taxon>Picea</taxon>
    </lineage>
</organism>
<protein>
    <submittedName>
        <fullName evidence="1">Uncharacterized protein</fullName>
    </submittedName>
</protein>
<accession>A0A6B9XU80</accession>
<keyword evidence="1" id="KW-0496">Mitochondrion</keyword>
<name>A0A6B9XU80_PICSI</name>
<gene>
    <name evidence="1" type="primary">orf05736</name>
    <name evidence="1" type="ORF">Q903MT_gene5704</name>
</gene>